<dbReference type="PROSITE" id="PS51257">
    <property type="entry name" value="PROKAR_LIPOPROTEIN"/>
    <property type="match status" value="1"/>
</dbReference>
<dbReference type="RefSeq" id="WP_269037298.1">
    <property type="nucleotide sequence ID" value="NZ_CP114040.1"/>
</dbReference>
<dbReference type="EMBL" id="CP114040">
    <property type="protein sequence ID" value="WAS94964.1"/>
    <property type="molecule type" value="Genomic_DNA"/>
</dbReference>
<sequence length="345" mass="37622">MRRWLLGGSAALLAACLPVEPEYLITAPQFRGVRLEVVEPGGYASLLNVPAGRRRATFLPLDTIELTAFFAAPPGVDVQPPVWLVCGFDCVMKGPLAAIAGDVPDCPTPLPLGVPELCRLDEGQQIRVGLGGAFTVARPDLQLLIIASRDAAVTPAACLERLSRPPHTALEACILVQWELLLGPQWAPLPFGPDASHIPPEILAQDVDINPDVVEFRVTRQRGAERSEHLVAPGSSVGVRRRDRITVEPIFTEGSAQTYWLTSGDEEGKPWSGEPVSREERLQIRGWFDAPVLDFGWVSYTDWDDPTIEFVVPDDVVPTRLFLDVTDNRSGRASAELLFVADDAP</sequence>
<name>A0ABY7H6Q6_9BACT</name>
<reference evidence="1" key="1">
    <citation type="submission" date="2022-11" db="EMBL/GenBank/DDBJ databases">
        <title>Minimal conservation of predation-associated metabolite biosynthetic gene clusters underscores biosynthetic potential of Myxococcota including descriptions for ten novel species: Archangium lansinium sp. nov., Myxococcus landrumus sp. nov., Nannocystis bai.</title>
        <authorList>
            <person name="Ahearne A."/>
            <person name="Stevens C."/>
            <person name="Dowd S."/>
        </authorList>
    </citation>
    <scope>NUCLEOTIDE SEQUENCE</scope>
    <source>
        <strain evidence="1">Fl3</strain>
    </source>
</reference>
<proteinExistence type="predicted"/>
<organism evidence="1 2">
    <name type="scientific">Nannocystis punicea</name>
    <dbReference type="NCBI Taxonomy" id="2995304"/>
    <lineage>
        <taxon>Bacteria</taxon>
        <taxon>Pseudomonadati</taxon>
        <taxon>Myxococcota</taxon>
        <taxon>Polyangia</taxon>
        <taxon>Nannocystales</taxon>
        <taxon>Nannocystaceae</taxon>
        <taxon>Nannocystis</taxon>
    </lineage>
</organism>
<evidence type="ECO:0000313" key="2">
    <source>
        <dbReference type="Proteomes" id="UP001164459"/>
    </source>
</evidence>
<dbReference type="Proteomes" id="UP001164459">
    <property type="component" value="Chromosome"/>
</dbReference>
<accession>A0ABY7H6Q6</accession>
<gene>
    <name evidence="1" type="ORF">O0S08_02280</name>
</gene>
<protein>
    <submittedName>
        <fullName evidence="1">Uncharacterized protein</fullName>
    </submittedName>
</protein>
<evidence type="ECO:0000313" key="1">
    <source>
        <dbReference type="EMBL" id="WAS94964.1"/>
    </source>
</evidence>
<keyword evidence="2" id="KW-1185">Reference proteome</keyword>